<evidence type="ECO:0000313" key="8">
    <source>
        <dbReference type="Proteomes" id="UP001186944"/>
    </source>
</evidence>
<dbReference type="SUPFAM" id="SSF57716">
    <property type="entry name" value="Glucocorticoid receptor-like (DNA-binding domain)"/>
    <property type="match status" value="2"/>
</dbReference>
<feature type="region of interest" description="Disordered" evidence="5">
    <location>
        <begin position="1"/>
        <end position="172"/>
    </location>
</feature>
<feature type="region of interest" description="Disordered" evidence="5">
    <location>
        <begin position="495"/>
        <end position="821"/>
    </location>
</feature>
<evidence type="ECO:0000256" key="5">
    <source>
        <dbReference type="SAM" id="MobiDB-lite"/>
    </source>
</evidence>
<dbReference type="Proteomes" id="UP001186944">
    <property type="component" value="Unassembled WGS sequence"/>
</dbReference>
<gene>
    <name evidence="7" type="ORF">FSP39_021937</name>
</gene>
<evidence type="ECO:0000256" key="4">
    <source>
        <dbReference type="PROSITE-ProRule" id="PRU00125"/>
    </source>
</evidence>
<feature type="compositionally biased region" description="Low complexity" evidence="5">
    <location>
        <begin position="143"/>
        <end position="155"/>
    </location>
</feature>
<name>A0AA88YF47_PINIB</name>
<dbReference type="PANTHER" id="PTHR24206">
    <property type="entry name" value="OS06G0237300 PROTEIN"/>
    <property type="match status" value="1"/>
</dbReference>
<protein>
    <recommendedName>
        <fullName evidence="6">LIM zinc-binding domain-containing protein</fullName>
    </recommendedName>
</protein>
<feature type="region of interest" description="Disordered" evidence="5">
    <location>
        <begin position="391"/>
        <end position="469"/>
    </location>
</feature>
<keyword evidence="3 4" id="KW-0440">LIM domain</keyword>
<feature type="compositionally biased region" description="Low complexity" evidence="5">
    <location>
        <begin position="106"/>
        <end position="117"/>
    </location>
</feature>
<feature type="region of interest" description="Disordered" evidence="5">
    <location>
        <begin position="326"/>
        <end position="353"/>
    </location>
</feature>
<accession>A0AA88YF47</accession>
<feature type="compositionally biased region" description="Basic and acidic residues" evidence="5">
    <location>
        <begin position="424"/>
        <end position="440"/>
    </location>
</feature>
<comment type="caution">
    <text evidence="7">The sequence shown here is derived from an EMBL/GenBank/DDBJ whole genome shotgun (WGS) entry which is preliminary data.</text>
</comment>
<dbReference type="Gene3D" id="2.10.110.10">
    <property type="entry name" value="Cysteine Rich Protein"/>
    <property type="match status" value="1"/>
</dbReference>
<feature type="domain" description="LIM zinc-binding" evidence="6">
    <location>
        <begin position="828"/>
        <end position="888"/>
    </location>
</feature>
<proteinExistence type="predicted"/>
<dbReference type="SMART" id="SM00132">
    <property type="entry name" value="LIM"/>
    <property type="match status" value="1"/>
</dbReference>
<evidence type="ECO:0000256" key="3">
    <source>
        <dbReference type="ARBA" id="ARBA00023038"/>
    </source>
</evidence>
<feature type="compositionally biased region" description="Basic and acidic residues" evidence="5">
    <location>
        <begin position="656"/>
        <end position="669"/>
    </location>
</feature>
<evidence type="ECO:0000313" key="7">
    <source>
        <dbReference type="EMBL" id="KAK3103793.1"/>
    </source>
</evidence>
<dbReference type="InterPro" id="IPR001781">
    <property type="entry name" value="Znf_LIM"/>
</dbReference>
<dbReference type="Pfam" id="PF00412">
    <property type="entry name" value="LIM"/>
    <property type="match status" value="1"/>
</dbReference>
<feature type="compositionally biased region" description="Polar residues" evidence="5">
    <location>
        <begin position="558"/>
        <end position="570"/>
    </location>
</feature>
<feature type="compositionally biased region" description="Polar residues" evidence="5">
    <location>
        <begin position="764"/>
        <end position="775"/>
    </location>
</feature>
<dbReference type="EMBL" id="VSWD01000005">
    <property type="protein sequence ID" value="KAK3103793.1"/>
    <property type="molecule type" value="Genomic_DNA"/>
</dbReference>
<dbReference type="PROSITE" id="PS00478">
    <property type="entry name" value="LIM_DOMAIN_1"/>
    <property type="match status" value="1"/>
</dbReference>
<dbReference type="CDD" id="cd09358">
    <property type="entry name" value="LIM_Mical_like"/>
    <property type="match status" value="1"/>
</dbReference>
<keyword evidence="8" id="KW-1185">Reference proteome</keyword>
<sequence>MASKFGSKSVGKLNISAKFQTSESDASKKGQTTPKTPEQAGKTSGPSTPKTPTQPGKQTVALKHHTDDKPHGTMGGTMVDHTEAKGKLLPGSKVMTKTVKSESKTTKTVTKTSSTHSQDGGKGTTKTVTTTEQTTTKTKDSGSGKVSTTTSSKTSQEVVQNGDIGNTEEIRFDEMSNIKSKFESGQPAVKESQERPNVQEEIMTVEGGVYENQPVRDPDIVREADRQEEELPEVGYTKNILNRYKQIESEKAQPVTSQRRLTPDRDAGPTELVSEPRSTVPQHEQKLEGGIFENQPVYEEGVVRSFDAVEDVKPEEGYAKNVLAKFKEIESTTKNKPPPSPKKELTPDRFTKGEYVSEPRTVFEKYEGKTEAGIFESQPAEAKDIVKSGEVVEEPLPERGTAKNLASKFAQYESQAKSPPSPHQKKELTPDRFTKGEYVSEPRTVFQHYEAKEESGIYESNPEDRPEVVKSGDYMEEPLPEQGYAKNVISRFREIQAGTSPVSTPQRPREITPPRGDTFSGVIESTPQENPDVVKSDQHAEEVLPESGMAKNLVNKFRQIQTTSQSPTSPRQKKEFTPPPQSGVYENTPQKSLVVENRPAESGILETTPTVREGVAREGDVSTGDIEFPEQGYAKNMVSKWKQIENDSAKSTPSPRYKEFTPPRDDVRTARGPLSPRSPAGVDSSVHPNDLPGQYHEQVSPGIFESNPQRREDILREEDTDWSEGLPKEGTSKSLINKFKQVQEDAKKSSETPKPVSRKDSTDDSAPQTPTQMFEQKNENEAVRNGVRSSPLATEEENVDTHTDAPVSQSVDRKPEGAPKSTFAVQLDKCPACQKTVYAMEKVEMNKNIYHRACFKCSHCNCRLTAKTFSLNEGVMYCTNHFKQLFARKGNYDEGFGRQQHKKRWGGDQPDEQSHSQNSA</sequence>
<evidence type="ECO:0000256" key="1">
    <source>
        <dbReference type="ARBA" id="ARBA00022723"/>
    </source>
</evidence>
<feature type="compositionally biased region" description="Basic and acidic residues" evidence="5">
    <location>
        <begin position="741"/>
        <end position="762"/>
    </location>
</feature>
<feature type="compositionally biased region" description="Low complexity" evidence="5">
    <location>
        <begin position="41"/>
        <end position="59"/>
    </location>
</feature>
<feature type="compositionally biased region" description="Polar residues" evidence="5">
    <location>
        <begin position="497"/>
        <end position="506"/>
    </location>
</feature>
<dbReference type="PROSITE" id="PS50023">
    <property type="entry name" value="LIM_DOMAIN_2"/>
    <property type="match status" value="1"/>
</dbReference>
<dbReference type="AlphaFoldDB" id="A0AA88YF47"/>
<feature type="compositionally biased region" description="Basic and acidic residues" evidence="5">
    <location>
        <begin position="341"/>
        <end position="353"/>
    </location>
</feature>
<feature type="compositionally biased region" description="Low complexity" evidence="5">
    <location>
        <begin position="124"/>
        <end position="136"/>
    </location>
</feature>
<reference evidence="7" key="1">
    <citation type="submission" date="2019-08" db="EMBL/GenBank/DDBJ databases">
        <title>The improved chromosome-level genome for the pearl oyster Pinctada fucata martensii using PacBio sequencing and Hi-C.</title>
        <authorList>
            <person name="Zheng Z."/>
        </authorList>
    </citation>
    <scope>NUCLEOTIDE SEQUENCE</scope>
    <source>
        <strain evidence="7">ZZ-2019</strain>
        <tissue evidence="7">Adductor muscle</tissue>
    </source>
</reference>
<feature type="region of interest" description="Disordered" evidence="5">
    <location>
        <begin position="897"/>
        <end position="920"/>
    </location>
</feature>
<keyword evidence="1 4" id="KW-0479">Metal-binding</keyword>
<feature type="region of interest" description="Disordered" evidence="5">
    <location>
        <begin position="245"/>
        <end position="293"/>
    </location>
</feature>
<feature type="compositionally biased region" description="Polar residues" evidence="5">
    <location>
        <begin position="17"/>
        <end position="36"/>
    </location>
</feature>
<dbReference type="FunFam" id="2.10.110.10:FF:000002">
    <property type="entry name" value="LIM domain and actin-binding 1"/>
    <property type="match status" value="1"/>
</dbReference>
<feature type="compositionally biased region" description="Basic and acidic residues" evidence="5">
    <location>
        <begin position="532"/>
        <end position="542"/>
    </location>
</feature>
<organism evidence="7 8">
    <name type="scientific">Pinctada imbricata</name>
    <name type="common">Atlantic pearl-oyster</name>
    <name type="synonym">Pinctada martensii</name>
    <dbReference type="NCBI Taxonomy" id="66713"/>
    <lineage>
        <taxon>Eukaryota</taxon>
        <taxon>Metazoa</taxon>
        <taxon>Spiralia</taxon>
        <taxon>Lophotrochozoa</taxon>
        <taxon>Mollusca</taxon>
        <taxon>Bivalvia</taxon>
        <taxon>Autobranchia</taxon>
        <taxon>Pteriomorphia</taxon>
        <taxon>Pterioida</taxon>
        <taxon>Pterioidea</taxon>
        <taxon>Pteriidae</taxon>
        <taxon>Pinctada</taxon>
    </lineage>
</organism>
<keyword evidence="2 4" id="KW-0862">Zinc</keyword>
<evidence type="ECO:0000256" key="2">
    <source>
        <dbReference type="ARBA" id="ARBA00022833"/>
    </source>
</evidence>
<dbReference type="GO" id="GO:0046872">
    <property type="term" value="F:metal ion binding"/>
    <property type="evidence" value="ECO:0007669"/>
    <property type="project" value="UniProtKB-KW"/>
</dbReference>
<evidence type="ECO:0000259" key="6">
    <source>
        <dbReference type="PROSITE" id="PS50023"/>
    </source>
</evidence>